<gene>
    <name evidence="2" type="ORF">DFE_1045</name>
</gene>
<protein>
    <submittedName>
        <fullName evidence="2">Transglutaminase domain protein</fullName>
    </submittedName>
</protein>
<feature type="signal peptide" evidence="1">
    <location>
        <begin position="1"/>
        <end position="21"/>
    </location>
</feature>
<proteinExistence type="predicted"/>
<evidence type="ECO:0000313" key="2">
    <source>
        <dbReference type="EMBL" id="BBD07771.1"/>
    </source>
</evidence>
<reference evidence="2 3" key="1">
    <citation type="journal article" date="2018" name="Sci. Adv.">
        <title>Multi-heme cytochromes provide a pathway for survival in energy-limited environments.</title>
        <authorList>
            <person name="Deng X."/>
            <person name="Dohmae N."/>
            <person name="Nealson K.H."/>
            <person name="Hashimoto K."/>
            <person name="Okamoto A."/>
        </authorList>
    </citation>
    <scope>NUCLEOTIDE SEQUENCE [LARGE SCALE GENOMIC DNA]</scope>
    <source>
        <strain evidence="2 3">IS5</strain>
    </source>
</reference>
<keyword evidence="3" id="KW-1185">Reference proteome</keyword>
<dbReference type="PROSITE" id="PS51257">
    <property type="entry name" value="PROKAR_LIPOPROTEIN"/>
    <property type="match status" value="1"/>
</dbReference>
<sequence>MNLKQLSPLLVVLMLALLLCACDNRTVNTLLMVDEKAPEPPKIWEGLPEPLSRVVKAAGNNGGQIRGFIENYEEGTPKYDAAAKQVQQMCLADAAGLNINELVDNLEQAYASRETMPWGSLLSEDLFLNYVVPHRVGHEMFRPWRKPLYDDLAPRLGQFGSISEAVRAVRLWTYEQAHFEPSREYVAAAVDTVNCSKGSGEELAVLLTCALRAVCVPARLGGHGAGLVEYWDGQWQLVNAMDSSDLPLAARETADRRREEQDRALKGSALAWMASQRKMACSRNDADRVLTQARGNWKEVAAYLLAIPGYRAEAYCAYVTHLSDKELASLRPASALDNVRMALATSKAKPEKEKSWNEFVTNVLPNRIFNEPPSMWRGAYTKQFMGYKLLLEPEVRAAVLVWAQSLELTEGFPAGPMMTPLQIIKSNRVSNETERQLAERAALRALGYK</sequence>
<dbReference type="OrthoDB" id="5438043at2"/>
<dbReference type="PANTHER" id="PTHR35532">
    <property type="entry name" value="SIMILAR TO POLYHYDROXYALKANOATE DEPOLYMERASE"/>
    <property type="match status" value="1"/>
</dbReference>
<dbReference type="AlphaFoldDB" id="A0A2Z6AX15"/>
<evidence type="ECO:0000256" key="1">
    <source>
        <dbReference type="SAM" id="SignalP"/>
    </source>
</evidence>
<dbReference type="Proteomes" id="UP000269883">
    <property type="component" value="Chromosome"/>
</dbReference>
<dbReference type="SUPFAM" id="SSF54001">
    <property type="entry name" value="Cysteine proteinases"/>
    <property type="match status" value="1"/>
</dbReference>
<dbReference type="RefSeq" id="WP_126377309.1">
    <property type="nucleotide sequence ID" value="NZ_AP017378.1"/>
</dbReference>
<dbReference type="PANTHER" id="PTHR35532:SF5">
    <property type="entry name" value="CARBOHYDRATE-BINDING DOMAIN-CONTAINING PROTEIN"/>
    <property type="match status" value="1"/>
</dbReference>
<dbReference type="KEGG" id="dfl:DFE_1045"/>
<keyword evidence="1" id="KW-0732">Signal</keyword>
<name>A0A2Z6AX15_9BACT</name>
<accession>A0A2Z6AX15</accession>
<evidence type="ECO:0000313" key="3">
    <source>
        <dbReference type="Proteomes" id="UP000269883"/>
    </source>
</evidence>
<feature type="chain" id="PRO_5016455601" evidence="1">
    <location>
        <begin position="22"/>
        <end position="449"/>
    </location>
</feature>
<dbReference type="InterPro" id="IPR038765">
    <property type="entry name" value="Papain-like_cys_pep_sf"/>
</dbReference>
<organism evidence="2 3">
    <name type="scientific">Desulfovibrio ferrophilus</name>
    <dbReference type="NCBI Taxonomy" id="241368"/>
    <lineage>
        <taxon>Bacteria</taxon>
        <taxon>Pseudomonadati</taxon>
        <taxon>Thermodesulfobacteriota</taxon>
        <taxon>Desulfovibrionia</taxon>
        <taxon>Desulfovibrionales</taxon>
        <taxon>Desulfovibrionaceae</taxon>
        <taxon>Desulfovibrio</taxon>
    </lineage>
</organism>
<dbReference type="EMBL" id="AP017378">
    <property type="protein sequence ID" value="BBD07771.1"/>
    <property type="molecule type" value="Genomic_DNA"/>
</dbReference>